<dbReference type="GO" id="GO:0004523">
    <property type="term" value="F:RNA-DNA hybrid ribonuclease activity"/>
    <property type="evidence" value="ECO:0007669"/>
    <property type="project" value="InterPro"/>
</dbReference>
<name>A0A6C0DI31_9ZZZZ</name>
<evidence type="ECO:0000313" key="2">
    <source>
        <dbReference type="EMBL" id="QHT16616.1"/>
    </source>
</evidence>
<protein>
    <recommendedName>
        <fullName evidence="1">RNase H type-1 domain-containing protein</fullName>
    </recommendedName>
</protein>
<feature type="domain" description="RNase H type-1" evidence="1">
    <location>
        <begin position="33"/>
        <end position="147"/>
    </location>
</feature>
<dbReference type="GO" id="GO:0003676">
    <property type="term" value="F:nucleic acid binding"/>
    <property type="evidence" value="ECO:0007669"/>
    <property type="project" value="InterPro"/>
</dbReference>
<dbReference type="Gene3D" id="3.30.420.10">
    <property type="entry name" value="Ribonuclease H-like superfamily/Ribonuclease H"/>
    <property type="match status" value="1"/>
</dbReference>
<organism evidence="2">
    <name type="scientific">viral metagenome</name>
    <dbReference type="NCBI Taxonomy" id="1070528"/>
    <lineage>
        <taxon>unclassified sequences</taxon>
        <taxon>metagenomes</taxon>
        <taxon>organismal metagenomes</taxon>
    </lineage>
</organism>
<dbReference type="AlphaFoldDB" id="A0A6C0DI31"/>
<accession>A0A6C0DI31</accession>
<dbReference type="InterPro" id="IPR002156">
    <property type="entry name" value="RNaseH_domain"/>
</dbReference>
<evidence type="ECO:0000259" key="1">
    <source>
        <dbReference type="Pfam" id="PF13456"/>
    </source>
</evidence>
<dbReference type="InterPro" id="IPR036397">
    <property type="entry name" value="RNaseH_sf"/>
</dbReference>
<dbReference type="EMBL" id="MN739626">
    <property type="protein sequence ID" value="QHT16616.1"/>
    <property type="molecule type" value="Genomic_DNA"/>
</dbReference>
<proteinExistence type="predicted"/>
<sequence length="153" mass="17917">MRVSLIDFLRKPTIFSPLGQRLVKPPKVALVQTDGSFSNQYTNISRTAVTLKTYDNVNYSLINTYSDHWNSTESEWCSVLNGIRYAQKKDQGSIELENDCLELIKHLVNRRPPVKSRLADYYRSIFKEAKNMEYLGIRWIPRELNRADDLFRL</sequence>
<dbReference type="Pfam" id="PF13456">
    <property type="entry name" value="RVT_3"/>
    <property type="match status" value="1"/>
</dbReference>
<reference evidence="2" key="1">
    <citation type="journal article" date="2020" name="Nature">
        <title>Giant virus diversity and host interactions through global metagenomics.</title>
        <authorList>
            <person name="Schulz F."/>
            <person name="Roux S."/>
            <person name="Paez-Espino D."/>
            <person name="Jungbluth S."/>
            <person name="Walsh D.A."/>
            <person name="Denef V.J."/>
            <person name="McMahon K.D."/>
            <person name="Konstantinidis K.T."/>
            <person name="Eloe-Fadrosh E.A."/>
            <person name="Kyrpides N.C."/>
            <person name="Woyke T."/>
        </authorList>
    </citation>
    <scope>NUCLEOTIDE SEQUENCE</scope>
    <source>
        <strain evidence="2">GVMAG-M-3300023174-189</strain>
    </source>
</reference>